<dbReference type="RefSeq" id="WP_007153608.1">
    <property type="nucleotide sequence ID" value="NZ_ABCP01000011.1"/>
</dbReference>
<dbReference type="AlphaFoldDB" id="A6F012"/>
<dbReference type="eggNOG" id="COG3181">
    <property type="taxonomic scope" value="Bacteria"/>
</dbReference>
<reference evidence="3 4" key="1">
    <citation type="submission" date="2007-06" db="EMBL/GenBank/DDBJ databases">
        <authorList>
            <person name="Green D."/>
            <person name="Ferriera S."/>
            <person name="Johnson J."/>
            <person name="Kravitz S."/>
            <person name="Beeson K."/>
            <person name="Sutton G."/>
            <person name="Rogers Y.-H."/>
            <person name="Friedman R."/>
            <person name="Frazier M."/>
            <person name="Venter J.C."/>
        </authorList>
    </citation>
    <scope>NUCLEOTIDE SEQUENCE [LARGE SCALE GENOMIC DNA]</scope>
    <source>
        <strain evidence="3 4">DG893</strain>
    </source>
</reference>
<comment type="similarity">
    <text evidence="1">Belongs to the UPF0065 (bug) family.</text>
</comment>
<dbReference type="SUPFAM" id="SSF53850">
    <property type="entry name" value="Periplasmic binding protein-like II"/>
    <property type="match status" value="1"/>
</dbReference>
<feature type="chain" id="PRO_5002696253" evidence="2">
    <location>
        <begin position="28"/>
        <end position="346"/>
    </location>
</feature>
<evidence type="ECO:0000313" key="4">
    <source>
        <dbReference type="Proteomes" id="UP000005856"/>
    </source>
</evidence>
<dbReference type="Proteomes" id="UP000005856">
    <property type="component" value="Unassembled WGS sequence"/>
</dbReference>
<gene>
    <name evidence="3" type="ORF">MDG893_15085</name>
</gene>
<evidence type="ECO:0000313" key="3">
    <source>
        <dbReference type="EMBL" id="EDM47925.1"/>
    </source>
</evidence>
<dbReference type="Pfam" id="PF03401">
    <property type="entry name" value="TctC"/>
    <property type="match status" value="1"/>
</dbReference>
<keyword evidence="4" id="KW-1185">Reference proteome</keyword>
<dbReference type="InterPro" id="IPR005064">
    <property type="entry name" value="BUG"/>
</dbReference>
<dbReference type="Gene3D" id="3.40.190.10">
    <property type="entry name" value="Periplasmic binding protein-like II"/>
    <property type="match status" value="1"/>
</dbReference>
<comment type="caution">
    <text evidence="3">The sequence shown here is derived from an EMBL/GenBank/DDBJ whole genome shotgun (WGS) entry which is preliminary data.</text>
</comment>
<evidence type="ECO:0000256" key="2">
    <source>
        <dbReference type="SAM" id="SignalP"/>
    </source>
</evidence>
<protein>
    <submittedName>
        <fullName evidence="3">Uncharacterized protein</fullName>
    </submittedName>
</protein>
<dbReference type="PANTHER" id="PTHR42928">
    <property type="entry name" value="TRICARBOXYLATE-BINDING PROTEIN"/>
    <property type="match status" value="1"/>
</dbReference>
<keyword evidence="2" id="KW-0732">Signal</keyword>
<dbReference type="STRING" id="443152.MDG893_15085"/>
<sequence>MRMLSLSFLLALTVIAYTALSSGPVVASEQSEAEFYNGRTVQLMIGYSAGGGYDAYGRTLARHLGKHIPGNPNVVVKNVPGAGSLVLMNQIANTLPNDGTVLGAVNSGMPFEPLFGNEQAKFDVNEVSWLGNLSVVTSVGLFRKESGITKWQDLKTKQATVGATGAGSNTNTIPRVLAELFDLKMTVISGYPGSNDVGLAMERGEVDGMGSAFLSTIKAKNPDWLEPDGDVNIVFQLGRKRHPDLPDVPLVSEMATTDDQRRVVDLLGARLIMGRPYVAPPGMAPERLATLRNALEQTAADPEFLADANNQGLSIDFVDGQEMQTFFGEVYGYPEHIVQLLNEAMQ</sequence>
<dbReference type="Gene3D" id="3.40.190.150">
    <property type="entry name" value="Bordetella uptake gene, domain 1"/>
    <property type="match status" value="1"/>
</dbReference>
<organism evidence="3 4">
    <name type="scientific">Marinobacter algicola DG893</name>
    <dbReference type="NCBI Taxonomy" id="443152"/>
    <lineage>
        <taxon>Bacteria</taxon>
        <taxon>Pseudomonadati</taxon>
        <taxon>Pseudomonadota</taxon>
        <taxon>Gammaproteobacteria</taxon>
        <taxon>Pseudomonadales</taxon>
        <taxon>Marinobacteraceae</taxon>
        <taxon>Marinobacter</taxon>
    </lineage>
</organism>
<proteinExistence type="inferred from homology"/>
<feature type="signal peptide" evidence="2">
    <location>
        <begin position="1"/>
        <end position="27"/>
    </location>
</feature>
<dbReference type="InterPro" id="IPR042100">
    <property type="entry name" value="Bug_dom1"/>
</dbReference>
<name>A6F012_9GAMM</name>
<dbReference type="EMBL" id="ABCP01000011">
    <property type="protein sequence ID" value="EDM47925.1"/>
    <property type="molecule type" value="Genomic_DNA"/>
</dbReference>
<evidence type="ECO:0000256" key="1">
    <source>
        <dbReference type="ARBA" id="ARBA00006987"/>
    </source>
</evidence>
<accession>A6F012</accession>
<dbReference type="PANTHER" id="PTHR42928:SF5">
    <property type="entry name" value="BLR1237 PROTEIN"/>
    <property type="match status" value="1"/>
</dbReference>